<comment type="caution">
    <text evidence="1">The sequence shown here is derived from an EMBL/GenBank/DDBJ whole genome shotgun (WGS) entry which is preliminary data.</text>
</comment>
<evidence type="ECO:0000313" key="1">
    <source>
        <dbReference type="EMBL" id="EQD55461.1"/>
    </source>
</evidence>
<protein>
    <submittedName>
        <fullName evidence="1">Uncharacterized protein</fullName>
    </submittedName>
</protein>
<sequence length="56" mass="6233">MSKVKQKVSGCFRKAEYAQAYCRISSYLQTMANRGYNPLVAIQLALSGQLYAEPGE</sequence>
<dbReference type="AlphaFoldDB" id="T1A4A3"/>
<gene>
    <name evidence="1" type="ORF">B1B_09215</name>
</gene>
<proteinExistence type="predicted"/>
<accession>T1A4A3</accession>
<reference evidence="1" key="2">
    <citation type="journal article" date="2014" name="ISME J.">
        <title>Microbial stratification in low pH oxic and suboxic macroscopic growths along an acid mine drainage.</title>
        <authorList>
            <person name="Mendez-Garcia C."/>
            <person name="Mesa V."/>
            <person name="Sprenger R.R."/>
            <person name="Richter M."/>
            <person name="Diez M.S."/>
            <person name="Solano J."/>
            <person name="Bargiela R."/>
            <person name="Golyshina O.V."/>
            <person name="Manteca A."/>
            <person name="Ramos J.L."/>
            <person name="Gallego J.R."/>
            <person name="Llorente I."/>
            <person name="Martins Dos Santos V.A."/>
            <person name="Jensen O.N."/>
            <person name="Pelaez A.I."/>
            <person name="Sanchez J."/>
            <person name="Ferrer M."/>
        </authorList>
    </citation>
    <scope>NUCLEOTIDE SEQUENCE</scope>
</reference>
<reference evidence="1" key="1">
    <citation type="submission" date="2013-08" db="EMBL/GenBank/DDBJ databases">
        <authorList>
            <person name="Mendez C."/>
            <person name="Richter M."/>
            <person name="Ferrer M."/>
            <person name="Sanchez J."/>
        </authorList>
    </citation>
    <scope>NUCLEOTIDE SEQUENCE</scope>
</reference>
<name>T1A4A3_9ZZZZ</name>
<dbReference type="EMBL" id="AUZY01006062">
    <property type="protein sequence ID" value="EQD55461.1"/>
    <property type="molecule type" value="Genomic_DNA"/>
</dbReference>
<organism evidence="1">
    <name type="scientific">mine drainage metagenome</name>
    <dbReference type="NCBI Taxonomy" id="410659"/>
    <lineage>
        <taxon>unclassified sequences</taxon>
        <taxon>metagenomes</taxon>
        <taxon>ecological metagenomes</taxon>
    </lineage>
</organism>